<evidence type="ECO:0000256" key="4">
    <source>
        <dbReference type="ARBA" id="ARBA00022597"/>
    </source>
</evidence>
<dbReference type="PROSITE" id="PS51103">
    <property type="entry name" value="PTS_EIIC_TYPE_1"/>
    <property type="match status" value="1"/>
</dbReference>
<evidence type="ECO:0000256" key="7">
    <source>
        <dbReference type="ARBA" id="ARBA00022692"/>
    </source>
</evidence>
<evidence type="ECO:0000256" key="1">
    <source>
        <dbReference type="ARBA" id="ARBA00004651"/>
    </source>
</evidence>
<evidence type="ECO:0000313" key="15">
    <source>
        <dbReference type="Proteomes" id="UP001239167"/>
    </source>
</evidence>
<dbReference type="SUPFAM" id="SSF55604">
    <property type="entry name" value="Glucose permease domain IIB"/>
    <property type="match status" value="1"/>
</dbReference>
<keyword evidence="9 11" id="KW-0472">Membrane</keyword>
<evidence type="ECO:0000256" key="11">
    <source>
        <dbReference type="SAM" id="Phobius"/>
    </source>
</evidence>
<dbReference type="PROSITE" id="PS51098">
    <property type="entry name" value="PTS_EIIB_TYPE_1"/>
    <property type="match status" value="1"/>
</dbReference>
<feature type="transmembrane region" description="Helical" evidence="11">
    <location>
        <begin position="357"/>
        <end position="376"/>
    </location>
</feature>
<keyword evidence="3" id="KW-1003">Cell membrane</keyword>
<dbReference type="InterPro" id="IPR036878">
    <property type="entry name" value="Glu_permease_IIB"/>
</dbReference>
<evidence type="ECO:0000256" key="6">
    <source>
        <dbReference type="ARBA" id="ARBA00022683"/>
    </source>
</evidence>
<dbReference type="Proteomes" id="UP001239167">
    <property type="component" value="Unassembled WGS sequence"/>
</dbReference>
<evidence type="ECO:0000259" key="12">
    <source>
        <dbReference type="PROSITE" id="PS51098"/>
    </source>
</evidence>
<keyword evidence="4" id="KW-0762">Sugar transport</keyword>
<dbReference type="PANTHER" id="PTHR30175:SF3">
    <property type="entry name" value="PTS SYSTEM N-ACETYLMURAMIC ACID-SPECIFIC EIIBC COMPONENT"/>
    <property type="match status" value="1"/>
</dbReference>
<reference evidence="14 15" key="1">
    <citation type="submission" date="2023-07" db="EMBL/GenBank/DDBJ databases">
        <title>Genomic Encyclopedia of Type Strains, Phase IV (KMG-IV): sequencing the most valuable type-strain genomes for metagenomic binning, comparative biology and taxonomic classification.</title>
        <authorList>
            <person name="Goeker M."/>
        </authorList>
    </citation>
    <scope>NUCLEOTIDE SEQUENCE [LARGE SCALE GENOMIC DNA]</scope>
    <source>
        <strain evidence="14 15">DSM 16980</strain>
    </source>
</reference>
<feature type="transmembrane region" description="Helical" evidence="11">
    <location>
        <begin position="421"/>
        <end position="442"/>
    </location>
</feature>
<dbReference type="RefSeq" id="WP_231038472.1">
    <property type="nucleotide sequence ID" value="NZ_CP116940.1"/>
</dbReference>
<evidence type="ECO:0000313" key="14">
    <source>
        <dbReference type="EMBL" id="MDQ0202575.1"/>
    </source>
</evidence>
<evidence type="ECO:0000256" key="2">
    <source>
        <dbReference type="ARBA" id="ARBA00022448"/>
    </source>
</evidence>
<keyword evidence="7 11" id="KW-0812">Transmembrane</keyword>
<feature type="transmembrane region" description="Helical" evidence="11">
    <location>
        <begin position="154"/>
        <end position="175"/>
    </location>
</feature>
<feature type="transmembrane region" description="Helical" evidence="11">
    <location>
        <begin position="242"/>
        <end position="266"/>
    </location>
</feature>
<evidence type="ECO:0000256" key="8">
    <source>
        <dbReference type="ARBA" id="ARBA00022989"/>
    </source>
</evidence>
<feature type="transmembrane region" description="Helical" evidence="11">
    <location>
        <begin position="317"/>
        <end position="345"/>
    </location>
</feature>
<feature type="domain" description="PTS EIIB type-1" evidence="12">
    <location>
        <begin position="1"/>
        <end position="84"/>
    </location>
</feature>
<evidence type="ECO:0000256" key="9">
    <source>
        <dbReference type="ARBA" id="ARBA00023136"/>
    </source>
</evidence>
<evidence type="ECO:0000256" key="3">
    <source>
        <dbReference type="ARBA" id="ARBA00022475"/>
    </source>
</evidence>
<dbReference type="InterPro" id="IPR013013">
    <property type="entry name" value="PTS_EIIC_1"/>
</dbReference>
<dbReference type="EMBL" id="JAUSUE010000001">
    <property type="protein sequence ID" value="MDQ0202575.1"/>
    <property type="molecule type" value="Genomic_DNA"/>
</dbReference>
<feature type="domain" description="PTS EIIC type-1" evidence="13">
    <location>
        <begin position="116"/>
        <end position="448"/>
    </location>
</feature>
<dbReference type="InterPro" id="IPR001996">
    <property type="entry name" value="PTS_IIB_1"/>
</dbReference>
<sequence length="448" mass="46663">MEQIVQQIYELLFSYKIIKAYNCMTRLRILLGSTDGLPLEKIKAFDNVLGTAVNGSELQIILGPGKAEKAAVLMQKLLEKSAERSEAQNNDAFGEAEKVHAAVKAKNATPFKLLLRTIANIFLPLIPAFIACGLITGLLNIILKVDPALSAQPLLKVLQVAGTSVFWGMNIFVGVNAAREFGASPMLGGTMAVIITHPMLAGITVFGEELSPGRGGIIAVLLVVAFSSWLEKRLHGLIPQMFDLFLTPLLVILLSALPALLILQPIGGMAADAVGTAVTGAIDSGGMFTGFILGGIFLPLVITGLHQGLTPIHAQLLSQYGVTVLLPILAMAGAGQVGAACAVYVKTKNQRLKKTILAALPVGIMGVGEPLIYGVTMPLGRPFFTACIGGAFGGSVQAAYHVGASALGISGLPLFAATDNIAGYLAGLLTAYGVGFAATYLAGFDDPA</sequence>
<feature type="transmembrane region" description="Helical" evidence="11">
    <location>
        <begin position="286"/>
        <end position="305"/>
    </location>
</feature>
<proteinExistence type="predicted"/>
<feature type="transmembrane region" description="Helical" evidence="11">
    <location>
        <begin position="187"/>
        <end position="207"/>
    </location>
</feature>
<comment type="subcellular location">
    <subcellularLocation>
        <location evidence="1">Cell membrane</location>
        <topology evidence="1">Multi-pass membrane protein</topology>
    </subcellularLocation>
</comment>
<organism evidence="14 15">
    <name type="scientific">Pectinatus haikarae</name>
    <dbReference type="NCBI Taxonomy" id="349096"/>
    <lineage>
        <taxon>Bacteria</taxon>
        <taxon>Bacillati</taxon>
        <taxon>Bacillota</taxon>
        <taxon>Negativicutes</taxon>
        <taxon>Selenomonadales</taxon>
        <taxon>Selenomonadaceae</taxon>
        <taxon>Pectinatus</taxon>
    </lineage>
</organism>
<dbReference type="InterPro" id="IPR003352">
    <property type="entry name" value="PTS_EIIC"/>
</dbReference>
<accession>A0ABT9Y4Z3</accession>
<gene>
    <name evidence="14" type="ORF">J2S01_000260</name>
</gene>
<feature type="active site" description="Phosphocysteine intermediate; for EIIB activity" evidence="10">
    <location>
        <position position="23"/>
    </location>
</feature>
<comment type="caution">
    <text evidence="14">The sequence shown here is derived from an EMBL/GenBank/DDBJ whole genome shotgun (WGS) entry which is preliminary data.</text>
</comment>
<dbReference type="PANTHER" id="PTHR30175">
    <property type="entry name" value="PHOSPHOTRANSFERASE SYSTEM TRANSPORT PROTEIN"/>
    <property type="match status" value="1"/>
</dbReference>
<keyword evidence="8 11" id="KW-1133">Transmembrane helix</keyword>
<keyword evidence="6" id="KW-0598">Phosphotransferase system</keyword>
<dbReference type="InterPro" id="IPR050558">
    <property type="entry name" value="PTS_Sugar-Specific_Components"/>
</dbReference>
<feature type="transmembrane region" description="Helical" evidence="11">
    <location>
        <begin position="121"/>
        <end position="142"/>
    </location>
</feature>
<evidence type="ECO:0000259" key="13">
    <source>
        <dbReference type="PROSITE" id="PS51103"/>
    </source>
</evidence>
<keyword evidence="2" id="KW-0813">Transport</keyword>
<protein>
    <submittedName>
        <fullName evidence="14">PTS system sucrose-specific IIC component</fullName>
    </submittedName>
</protein>
<dbReference type="Gene3D" id="3.30.1360.60">
    <property type="entry name" value="Glucose permease domain IIB"/>
    <property type="match status" value="1"/>
</dbReference>
<evidence type="ECO:0000256" key="10">
    <source>
        <dbReference type="PROSITE-ProRule" id="PRU00421"/>
    </source>
</evidence>
<keyword evidence="5" id="KW-0808">Transferase</keyword>
<evidence type="ECO:0000256" key="5">
    <source>
        <dbReference type="ARBA" id="ARBA00022679"/>
    </source>
</evidence>
<keyword evidence="15" id="KW-1185">Reference proteome</keyword>
<dbReference type="Pfam" id="PF02378">
    <property type="entry name" value="PTS_EIIC"/>
    <property type="match status" value="1"/>
</dbReference>
<name>A0ABT9Y4Z3_9FIRM</name>